<dbReference type="AlphaFoldDB" id="S9V7G2"/>
<evidence type="ECO:0000313" key="3">
    <source>
        <dbReference type="Proteomes" id="UP000015354"/>
    </source>
</evidence>
<dbReference type="Pfam" id="PF18143">
    <property type="entry name" value="HAD_SAK_2"/>
    <property type="match status" value="1"/>
</dbReference>
<evidence type="ECO:0000313" key="2">
    <source>
        <dbReference type="EMBL" id="EPY36984.1"/>
    </source>
</evidence>
<dbReference type="EMBL" id="ATMH01000308">
    <property type="protein sequence ID" value="EPY36984.1"/>
    <property type="molecule type" value="Genomic_DNA"/>
</dbReference>
<feature type="coiled-coil region" evidence="1">
    <location>
        <begin position="209"/>
        <end position="269"/>
    </location>
</feature>
<comment type="caution">
    <text evidence="2">The sequence shown here is derived from an EMBL/GenBank/DDBJ whole genome shotgun (WGS) entry which is preliminary data.</text>
</comment>
<sequence>MADTTPAAAIDASLCDRYVIFLDIDGVLLPVPRFTFGGGDLSPESVQRLGGLITHLGGREKVTIVLSSTWRNSPDSVARLNEFITRHAADTVPLVRCGTDNGTVLVTQVDYYADDPTEQRLVRDRVDEIERWLHTHVVDHPEAIAGRWFAIDDMKLDVDARMADHFLYTQTDVGITDEDVARATEMVAAFPAPAEAATRAQRALQDPALKQEEIRILEVLLERKAAEADELRRQLADTAADLARQRELNKEAEKNARERERRLEDVSYRLALYDFSKRHETLREAVELCEKITGPDRKAMNESIRTVVNLLREKKELEKRVRADMKKANSKK</sequence>
<accession>S9V7G2</accession>
<keyword evidence="3" id="KW-1185">Reference proteome</keyword>
<gene>
    <name evidence="2" type="ORF">STCU_00308</name>
</gene>
<name>S9V7G2_9TRYP</name>
<dbReference type="OrthoDB" id="410307at2759"/>
<dbReference type="Proteomes" id="UP000015354">
    <property type="component" value="Unassembled WGS sequence"/>
</dbReference>
<keyword evidence="1" id="KW-0175">Coiled coil</keyword>
<reference evidence="2 3" key="1">
    <citation type="journal article" date="2013" name="PLoS ONE">
        <title>Predicting the Proteins of Angomonas deanei, Strigomonas culicis and Their Respective Endosymbionts Reveals New Aspects of the Trypanosomatidae Family.</title>
        <authorList>
            <person name="Motta M.C."/>
            <person name="Martins A.C."/>
            <person name="de Souza S.S."/>
            <person name="Catta-Preta C.M."/>
            <person name="Silva R."/>
            <person name="Klein C.C."/>
            <person name="de Almeida L.G."/>
            <person name="de Lima Cunha O."/>
            <person name="Ciapina L.P."/>
            <person name="Brocchi M."/>
            <person name="Colabardini A.C."/>
            <person name="de Araujo Lima B."/>
            <person name="Machado C.R."/>
            <person name="de Almeida Soares C.M."/>
            <person name="Probst C.M."/>
            <person name="de Menezes C.B."/>
            <person name="Thompson C.E."/>
            <person name="Bartholomeu D.C."/>
            <person name="Gradia D.F."/>
            <person name="Pavoni D.P."/>
            <person name="Grisard E.C."/>
            <person name="Fantinatti-Garboggini F."/>
            <person name="Marchini F.K."/>
            <person name="Rodrigues-Luiz G.F."/>
            <person name="Wagner G."/>
            <person name="Goldman G.H."/>
            <person name="Fietto J.L."/>
            <person name="Elias M.C."/>
            <person name="Goldman M.H."/>
            <person name="Sagot M.F."/>
            <person name="Pereira M."/>
            <person name="Stoco P.H."/>
            <person name="de Mendonca-Neto R.P."/>
            <person name="Teixeira S.M."/>
            <person name="Maciel T.E."/>
            <person name="de Oliveira Mendes T.A."/>
            <person name="Urmenyi T.P."/>
            <person name="de Souza W."/>
            <person name="Schenkman S."/>
            <person name="de Vasconcelos A.T."/>
        </authorList>
    </citation>
    <scope>NUCLEOTIDE SEQUENCE [LARGE SCALE GENOMIC DNA]</scope>
</reference>
<protein>
    <submittedName>
        <fullName evidence="2">Uncharacterized protein</fullName>
    </submittedName>
</protein>
<feature type="coiled-coil region" evidence="1">
    <location>
        <begin position="300"/>
        <end position="331"/>
    </location>
</feature>
<evidence type="ECO:0000256" key="1">
    <source>
        <dbReference type="SAM" id="Coils"/>
    </source>
</evidence>
<proteinExistence type="predicted"/>
<organism evidence="2 3">
    <name type="scientific">Strigomonas culicis</name>
    <dbReference type="NCBI Taxonomy" id="28005"/>
    <lineage>
        <taxon>Eukaryota</taxon>
        <taxon>Discoba</taxon>
        <taxon>Euglenozoa</taxon>
        <taxon>Kinetoplastea</taxon>
        <taxon>Metakinetoplastina</taxon>
        <taxon>Trypanosomatida</taxon>
        <taxon>Trypanosomatidae</taxon>
        <taxon>Strigomonadinae</taxon>
        <taxon>Strigomonas</taxon>
    </lineage>
</organism>